<sequence length="100" mass="10928">MSTRPSPATLHKAVASTVNDPSADPCIDSQNDGSTLTANPPESSWRCGGAPSDNCKEPLDLKRFLRSLDTNFRLKKHPHDNTSIPPRPSRLDTCLYPSLL</sequence>
<keyword evidence="3" id="KW-1185">Reference proteome</keyword>
<proteinExistence type="predicted"/>
<gene>
    <name evidence="2" type="ORF">ARMOST_22229</name>
</gene>
<dbReference type="AlphaFoldDB" id="A0A284SC97"/>
<dbReference type="EMBL" id="FUEG01000065">
    <property type="protein sequence ID" value="SJL18632.1"/>
    <property type="molecule type" value="Genomic_DNA"/>
</dbReference>
<feature type="region of interest" description="Disordered" evidence="1">
    <location>
        <begin position="1"/>
        <end position="51"/>
    </location>
</feature>
<organism evidence="2 3">
    <name type="scientific">Armillaria ostoyae</name>
    <name type="common">Armillaria root rot fungus</name>
    <dbReference type="NCBI Taxonomy" id="47428"/>
    <lineage>
        <taxon>Eukaryota</taxon>
        <taxon>Fungi</taxon>
        <taxon>Dikarya</taxon>
        <taxon>Basidiomycota</taxon>
        <taxon>Agaricomycotina</taxon>
        <taxon>Agaricomycetes</taxon>
        <taxon>Agaricomycetidae</taxon>
        <taxon>Agaricales</taxon>
        <taxon>Marasmiineae</taxon>
        <taxon>Physalacriaceae</taxon>
        <taxon>Armillaria</taxon>
    </lineage>
</organism>
<reference evidence="3" key="1">
    <citation type="journal article" date="2017" name="Nat. Ecol. Evol.">
        <title>Genome expansion and lineage-specific genetic innovations in the forest pathogenic fungi Armillaria.</title>
        <authorList>
            <person name="Sipos G."/>
            <person name="Prasanna A.N."/>
            <person name="Walter M.C."/>
            <person name="O'Connor E."/>
            <person name="Balint B."/>
            <person name="Krizsan K."/>
            <person name="Kiss B."/>
            <person name="Hess J."/>
            <person name="Varga T."/>
            <person name="Slot J."/>
            <person name="Riley R."/>
            <person name="Boka B."/>
            <person name="Rigling D."/>
            <person name="Barry K."/>
            <person name="Lee J."/>
            <person name="Mihaltcheva S."/>
            <person name="LaButti K."/>
            <person name="Lipzen A."/>
            <person name="Waldron R."/>
            <person name="Moloney N.M."/>
            <person name="Sperisen C."/>
            <person name="Kredics L."/>
            <person name="Vagvoelgyi C."/>
            <person name="Patrignani A."/>
            <person name="Fitzpatrick D."/>
            <person name="Nagy I."/>
            <person name="Doyle S."/>
            <person name="Anderson J.B."/>
            <person name="Grigoriev I.V."/>
            <person name="Gueldener U."/>
            <person name="Muensterkoetter M."/>
            <person name="Nagy L.G."/>
        </authorList>
    </citation>
    <scope>NUCLEOTIDE SEQUENCE [LARGE SCALE GENOMIC DNA]</scope>
    <source>
        <strain evidence="3">C18/9</strain>
    </source>
</reference>
<evidence type="ECO:0000313" key="3">
    <source>
        <dbReference type="Proteomes" id="UP000219338"/>
    </source>
</evidence>
<dbReference type="Proteomes" id="UP000219338">
    <property type="component" value="Unassembled WGS sequence"/>
</dbReference>
<feature type="compositionally biased region" description="Polar residues" evidence="1">
    <location>
        <begin position="28"/>
        <end position="42"/>
    </location>
</feature>
<evidence type="ECO:0000313" key="2">
    <source>
        <dbReference type="EMBL" id="SJL18632.1"/>
    </source>
</evidence>
<protein>
    <submittedName>
        <fullName evidence="2">Uncharacterized protein</fullName>
    </submittedName>
</protein>
<accession>A0A284SC97</accession>
<evidence type="ECO:0000256" key="1">
    <source>
        <dbReference type="SAM" id="MobiDB-lite"/>
    </source>
</evidence>
<name>A0A284SC97_ARMOS</name>